<organism evidence="1 2">
    <name type="scientific">Musa balbisiana</name>
    <name type="common">Banana</name>
    <dbReference type="NCBI Taxonomy" id="52838"/>
    <lineage>
        <taxon>Eukaryota</taxon>
        <taxon>Viridiplantae</taxon>
        <taxon>Streptophyta</taxon>
        <taxon>Embryophyta</taxon>
        <taxon>Tracheophyta</taxon>
        <taxon>Spermatophyta</taxon>
        <taxon>Magnoliopsida</taxon>
        <taxon>Liliopsida</taxon>
        <taxon>Zingiberales</taxon>
        <taxon>Musaceae</taxon>
        <taxon>Musa</taxon>
    </lineage>
</organism>
<protein>
    <submittedName>
        <fullName evidence="1">Uncharacterized protein</fullName>
    </submittedName>
</protein>
<comment type="caution">
    <text evidence="1">The sequence shown here is derived from an EMBL/GenBank/DDBJ whole genome shotgun (WGS) entry which is preliminary data.</text>
</comment>
<reference evidence="1 2" key="1">
    <citation type="journal article" date="2019" name="Nat. Plants">
        <title>Genome sequencing of Musa balbisiana reveals subgenome evolution and function divergence in polyploid bananas.</title>
        <authorList>
            <person name="Yao X."/>
        </authorList>
    </citation>
    <scope>NUCLEOTIDE SEQUENCE [LARGE SCALE GENOMIC DNA]</scope>
    <source>
        <strain evidence="2">cv. DH-PKW</strain>
        <tissue evidence="1">Leaves</tissue>
    </source>
</reference>
<dbReference type="EMBL" id="PYDT01000002">
    <property type="protein sequence ID" value="THU68685.1"/>
    <property type="molecule type" value="Genomic_DNA"/>
</dbReference>
<sequence length="224" mass="24749">MDLDPAALTDSDVSVPPTSLSLLRISLKNNNMITSKTALEHLKSLTSLSGLSAELARMMSASFAARVGSSHLRSCSQLIITPTSPRASDINNSFAVLNNSLILQRSHNRVQRSNTSSKLNLTPQSETIPFQVSLQVFFEWSTAVRSLSLCLAWWSTAALSAGLEGLLYHHTFMPCFCWWQCKQEESPKRIEQLDWTTLLNLRSHAHLKHQGSPWTGTSPAGSKI</sequence>
<proteinExistence type="predicted"/>
<gene>
    <name evidence="1" type="ORF">C4D60_Mb08t06460</name>
</gene>
<keyword evidence="2" id="KW-1185">Reference proteome</keyword>
<dbReference type="Proteomes" id="UP000317650">
    <property type="component" value="Chromosome 8"/>
</dbReference>
<evidence type="ECO:0000313" key="2">
    <source>
        <dbReference type="Proteomes" id="UP000317650"/>
    </source>
</evidence>
<accession>A0A4V4H8R6</accession>
<name>A0A4V4H8R6_MUSBA</name>
<dbReference type="AlphaFoldDB" id="A0A4V4H8R6"/>
<evidence type="ECO:0000313" key="1">
    <source>
        <dbReference type="EMBL" id="THU68685.1"/>
    </source>
</evidence>